<evidence type="ECO:0000313" key="2">
    <source>
        <dbReference type="EMBL" id="KAL0581512.1"/>
    </source>
</evidence>
<organism evidence="2 3">
    <name type="scientific">Marasmius crinis-equi</name>
    <dbReference type="NCBI Taxonomy" id="585013"/>
    <lineage>
        <taxon>Eukaryota</taxon>
        <taxon>Fungi</taxon>
        <taxon>Dikarya</taxon>
        <taxon>Basidiomycota</taxon>
        <taxon>Agaricomycotina</taxon>
        <taxon>Agaricomycetes</taxon>
        <taxon>Agaricomycetidae</taxon>
        <taxon>Agaricales</taxon>
        <taxon>Marasmiineae</taxon>
        <taxon>Marasmiaceae</taxon>
        <taxon>Marasmius</taxon>
    </lineage>
</organism>
<evidence type="ECO:0000313" key="1">
    <source>
        <dbReference type="EMBL" id="KAL0581497.1"/>
    </source>
</evidence>
<dbReference type="Proteomes" id="UP001465976">
    <property type="component" value="Unassembled WGS sequence"/>
</dbReference>
<sequence>MSRAKYSLLEIEKPTGEILADDQLGAITSLYRKAFGTEAETTFATLAGGREEEKKEAFIRAVVSAGKVVAAVKNDSEEIIGCAVWYSPKATVETERRCTKKGMHILAYLESLGDDEFTTSIAVRWRGDLLACFQ</sequence>
<dbReference type="EMBL" id="JBAHYK010000009">
    <property type="protein sequence ID" value="KAL0581512.1"/>
    <property type="molecule type" value="Genomic_DNA"/>
</dbReference>
<evidence type="ECO:0000313" key="3">
    <source>
        <dbReference type="Proteomes" id="UP001465976"/>
    </source>
</evidence>
<evidence type="ECO:0008006" key="4">
    <source>
        <dbReference type="Google" id="ProtNLM"/>
    </source>
</evidence>
<dbReference type="Gene3D" id="3.40.630.30">
    <property type="match status" value="1"/>
</dbReference>
<proteinExistence type="predicted"/>
<keyword evidence="3" id="KW-1185">Reference proteome</keyword>
<gene>
    <name evidence="1" type="ORF">V5O48_000540</name>
    <name evidence="2" type="ORF">V5O48_000555</name>
</gene>
<protein>
    <recommendedName>
        <fullName evidence="4">N-acetyltransferase domain-containing protein</fullName>
    </recommendedName>
</protein>
<name>A0ABR3G149_9AGAR</name>
<reference evidence="2 3" key="1">
    <citation type="submission" date="2024-02" db="EMBL/GenBank/DDBJ databases">
        <title>A draft genome for the cacao thread blight pathogen Marasmius crinis-equi.</title>
        <authorList>
            <person name="Cohen S.P."/>
            <person name="Baruah I.K."/>
            <person name="Amoako-Attah I."/>
            <person name="Bukari Y."/>
            <person name="Meinhardt L.W."/>
            <person name="Bailey B.A."/>
        </authorList>
    </citation>
    <scope>NUCLEOTIDE SEQUENCE [LARGE SCALE GENOMIC DNA]</scope>
    <source>
        <strain evidence="2 3">GH-76</strain>
    </source>
</reference>
<comment type="caution">
    <text evidence="2">The sequence shown here is derived from an EMBL/GenBank/DDBJ whole genome shotgun (WGS) entry which is preliminary data.</text>
</comment>
<accession>A0ABR3G149</accession>
<dbReference type="EMBL" id="JBAHYK010000009">
    <property type="protein sequence ID" value="KAL0581497.1"/>
    <property type="molecule type" value="Genomic_DNA"/>
</dbReference>